<protein>
    <submittedName>
        <fullName evidence="1">Uncharacterized protein</fullName>
    </submittedName>
</protein>
<evidence type="ECO:0000313" key="2">
    <source>
        <dbReference type="Proteomes" id="UP001386955"/>
    </source>
</evidence>
<comment type="caution">
    <text evidence="1">The sequence shown here is derived from an EMBL/GenBank/DDBJ whole genome shotgun (WGS) entry which is preliminary data.</text>
</comment>
<sequence>MLPLEEHGLAHGTTIVVNGSMRDKGIEVLKSSELNPLVLLKYHVNDGVQLMILEAYPLGGVENFLLAR</sequence>
<dbReference type="AlphaFoldDB" id="A0AAN9S2V7"/>
<dbReference type="Proteomes" id="UP001386955">
    <property type="component" value="Unassembled WGS sequence"/>
</dbReference>
<keyword evidence="2" id="KW-1185">Reference proteome</keyword>
<gene>
    <name evidence="1" type="ORF">VNO78_22933</name>
</gene>
<organism evidence="1 2">
    <name type="scientific">Psophocarpus tetragonolobus</name>
    <name type="common">Winged bean</name>
    <name type="synonym">Dolichos tetragonolobus</name>
    <dbReference type="NCBI Taxonomy" id="3891"/>
    <lineage>
        <taxon>Eukaryota</taxon>
        <taxon>Viridiplantae</taxon>
        <taxon>Streptophyta</taxon>
        <taxon>Embryophyta</taxon>
        <taxon>Tracheophyta</taxon>
        <taxon>Spermatophyta</taxon>
        <taxon>Magnoliopsida</taxon>
        <taxon>eudicotyledons</taxon>
        <taxon>Gunneridae</taxon>
        <taxon>Pentapetalae</taxon>
        <taxon>rosids</taxon>
        <taxon>fabids</taxon>
        <taxon>Fabales</taxon>
        <taxon>Fabaceae</taxon>
        <taxon>Papilionoideae</taxon>
        <taxon>50 kb inversion clade</taxon>
        <taxon>NPAAA clade</taxon>
        <taxon>indigoferoid/millettioid clade</taxon>
        <taxon>Phaseoleae</taxon>
        <taxon>Psophocarpus</taxon>
    </lineage>
</organism>
<accession>A0AAN9S2V7</accession>
<dbReference type="EMBL" id="JAYMYS010000006">
    <property type="protein sequence ID" value="KAK7388127.1"/>
    <property type="molecule type" value="Genomic_DNA"/>
</dbReference>
<name>A0AAN9S2V7_PSOTE</name>
<evidence type="ECO:0000313" key="1">
    <source>
        <dbReference type="EMBL" id="KAK7388127.1"/>
    </source>
</evidence>
<proteinExistence type="predicted"/>
<reference evidence="1 2" key="1">
    <citation type="submission" date="2024-01" db="EMBL/GenBank/DDBJ databases">
        <title>The genomes of 5 underutilized Papilionoideae crops provide insights into root nodulation and disease resistanc.</title>
        <authorList>
            <person name="Jiang F."/>
        </authorList>
    </citation>
    <scope>NUCLEOTIDE SEQUENCE [LARGE SCALE GENOMIC DNA]</scope>
    <source>
        <strain evidence="1">DUOXIRENSHENG_FW03</strain>
        <tissue evidence="1">Leaves</tissue>
    </source>
</reference>